<comment type="caution">
    <text evidence="2">The sequence shown here is derived from an EMBL/GenBank/DDBJ whole genome shotgun (WGS) entry which is preliminary data.</text>
</comment>
<organism evidence="2 3">
    <name type="scientific">Saccharothrix variisporea</name>
    <dbReference type="NCBI Taxonomy" id="543527"/>
    <lineage>
        <taxon>Bacteria</taxon>
        <taxon>Bacillati</taxon>
        <taxon>Actinomycetota</taxon>
        <taxon>Actinomycetes</taxon>
        <taxon>Pseudonocardiales</taxon>
        <taxon>Pseudonocardiaceae</taxon>
        <taxon>Saccharothrix</taxon>
    </lineage>
</organism>
<reference evidence="2 3" key="1">
    <citation type="submission" date="2018-10" db="EMBL/GenBank/DDBJ databases">
        <title>Sequencing the genomes of 1000 actinobacteria strains.</title>
        <authorList>
            <person name="Klenk H.-P."/>
        </authorList>
    </citation>
    <scope>NUCLEOTIDE SEQUENCE [LARGE SCALE GENOMIC DNA]</scope>
    <source>
        <strain evidence="2 3">DSM 43911</strain>
    </source>
</reference>
<feature type="region of interest" description="Disordered" evidence="1">
    <location>
        <begin position="17"/>
        <end position="36"/>
    </location>
</feature>
<feature type="compositionally biased region" description="Polar residues" evidence="1">
    <location>
        <begin position="25"/>
        <end position="35"/>
    </location>
</feature>
<sequence>MPSFAFSVDDDPPHSGFSLGHLDVSSRNGSATTRGHTPDQRLMVYLSAAQLLWDARVLVEAGRGTRTFVGADSSFALDFTLRKGKVETRQGKQVLDVSSVDDFLTAILEAARHLHETGTTELEEDHGPLDDLAAAIAKYESWRSSRS</sequence>
<protein>
    <submittedName>
        <fullName evidence="2">Uncharacterized protein</fullName>
    </submittedName>
</protein>
<name>A0A495X5R9_9PSEU</name>
<dbReference type="EMBL" id="RBXR01000001">
    <property type="protein sequence ID" value="RKT69312.1"/>
    <property type="molecule type" value="Genomic_DNA"/>
</dbReference>
<dbReference type="Proteomes" id="UP000272729">
    <property type="component" value="Unassembled WGS sequence"/>
</dbReference>
<proteinExistence type="predicted"/>
<keyword evidence="3" id="KW-1185">Reference proteome</keyword>
<accession>A0A495X5R9</accession>
<dbReference type="AlphaFoldDB" id="A0A495X5R9"/>
<dbReference type="RefSeq" id="WP_121220962.1">
    <property type="nucleotide sequence ID" value="NZ_JBIUBA010000002.1"/>
</dbReference>
<evidence type="ECO:0000256" key="1">
    <source>
        <dbReference type="SAM" id="MobiDB-lite"/>
    </source>
</evidence>
<gene>
    <name evidence="2" type="ORF">DFJ66_2520</name>
</gene>
<evidence type="ECO:0000313" key="3">
    <source>
        <dbReference type="Proteomes" id="UP000272729"/>
    </source>
</evidence>
<dbReference type="OrthoDB" id="5525967at2"/>
<evidence type="ECO:0000313" key="2">
    <source>
        <dbReference type="EMBL" id="RKT69312.1"/>
    </source>
</evidence>